<proteinExistence type="predicted"/>
<sequence>MIGCANTLPQTVPRLNAEFGSKVFECIFGYWFGEEMYYCFVEEICSVMDAGFEVLIFGDVGFTGQVDWVRCCCEKCGRTTHALQPASEMVLGQKIVKTQFEEPIIMLETNVSNGIAGRGLENGGDNVWDSASTA</sequence>
<dbReference type="AlphaFoldDB" id="A0A5N5JQP8"/>
<dbReference type="EMBL" id="VDCV01000016">
    <property type="protein sequence ID" value="KAB5521539.1"/>
    <property type="molecule type" value="Genomic_DNA"/>
</dbReference>
<organism evidence="1 2">
    <name type="scientific">Salix brachista</name>
    <dbReference type="NCBI Taxonomy" id="2182728"/>
    <lineage>
        <taxon>Eukaryota</taxon>
        <taxon>Viridiplantae</taxon>
        <taxon>Streptophyta</taxon>
        <taxon>Embryophyta</taxon>
        <taxon>Tracheophyta</taxon>
        <taxon>Spermatophyta</taxon>
        <taxon>Magnoliopsida</taxon>
        <taxon>eudicotyledons</taxon>
        <taxon>Gunneridae</taxon>
        <taxon>Pentapetalae</taxon>
        <taxon>rosids</taxon>
        <taxon>fabids</taxon>
        <taxon>Malpighiales</taxon>
        <taxon>Salicaceae</taxon>
        <taxon>Saliceae</taxon>
        <taxon>Salix</taxon>
    </lineage>
</organism>
<protein>
    <submittedName>
        <fullName evidence="1">Uncharacterized protein</fullName>
    </submittedName>
</protein>
<evidence type="ECO:0000313" key="2">
    <source>
        <dbReference type="Proteomes" id="UP000326939"/>
    </source>
</evidence>
<keyword evidence="2" id="KW-1185">Reference proteome</keyword>
<gene>
    <name evidence="1" type="ORF">DKX38_025858</name>
</gene>
<name>A0A5N5JQP8_9ROSI</name>
<reference evidence="2" key="1">
    <citation type="journal article" date="2019" name="Gigascience">
        <title>De novo genome assembly of the endangered Acer yangbiense, a plant species with extremely small populations endemic to Yunnan Province, China.</title>
        <authorList>
            <person name="Yang J."/>
            <person name="Wariss H.M."/>
            <person name="Tao L."/>
            <person name="Zhang R."/>
            <person name="Yun Q."/>
            <person name="Hollingsworth P."/>
            <person name="Dao Z."/>
            <person name="Luo G."/>
            <person name="Guo H."/>
            <person name="Ma Y."/>
            <person name="Sun W."/>
        </authorList>
    </citation>
    <scope>NUCLEOTIDE SEQUENCE [LARGE SCALE GENOMIC DNA]</scope>
    <source>
        <strain evidence="2">cv. br00</strain>
    </source>
</reference>
<accession>A0A5N5JQP8</accession>
<dbReference type="Proteomes" id="UP000326939">
    <property type="component" value="Chromosome 16"/>
</dbReference>
<comment type="caution">
    <text evidence="1">The sequence shown here is derived from an EMBL/GenBank/DDBJ whole genome shotgun (WGS) entry which is preliminary data.</text>
</comment>
<evidence type="ECO:0000313" key="1">
    <source>
        <dbReference type="EMBL" id="KAB5521539.1"/>
    </source>
</evidence>